<evidence type="ECO:0000313" key="10">
    <source>
        <dbReference type="EMBL" id="ACM04748.1"/>
    </source>
</evidence>
<comment type="catalytic activity">
    <reaction evidence="8">
        <text>L-seryl-tRNA(Sec) + selenophosphate + H(+) = L-selenocysteinyl-tRNA(Sec) + phosphate</text>
        <dbReference type="Rhea" id="RHEA:22728"/>
        <dbReference type="Rhea" id="RHEA-COMP:9742"/>
        <dbReference type="Rhea" id="RHEA-COMP:9743"/>
        <dbReference type="ChEBI" id="CHEBI:15378"/>
        <dbReference type="ChEBI" id="CHEBI:16144"/>
        <dbReference type="ChEBI" id="CHEBI:43474"/>
        <dbReference type="ChEBI" id="CHEBI:78533"/>
        <dbReference type="ChEBI" id="CHEBI:78573"/>
        <dbReference type="EC" id="2.9.1.1"/>
    </reaction>
</comment>
<dbReference type="EMBL" id="CP001275">
    <property type="protein sequence ID" value="ACM04748.1"/>
    <property type="molecule type" value="Genomic_DNA"/>
</dbReference>
<comment type="pathway">
    <text evidence="8">Aminoacyl-tRNA biosynthesis; selenocysteinyl-tRNA(Sec) biosynthesis; selenocysteinyl-tRNA(Sec) from L-seryl-tRNA(Sec) (bacterial route): step 1/1.</text>
</comment>
<dbReference type="Proteomes" id="UP000000447">
    <property type="component" value="Chromosome"/>
</dbReference>
<dbReference type="NCBIfam" id="TIGR00474">
    <property type="entry name" value="selA"/>
    <property type="match status" value="1"/>
</dbReference>
<dbReference type="Gene3D" id="3.40.640.10">
    <property type="entry name" value="Type I PLP-dependent aspartate aminotransferase-like (Major domain)"/>
    <property type="match status" value="1"/>
</dbReference>
<evidence type="ECO:0000256" key="5">
    <source>
        <dbReference type="ARBA" id="ARBA00022917"/>
    </source>
</evidence>
<evidence type="ECO:0000256" key="7">
    <source>
        <dbReference type="ARBA" id="ARBA00044507"/>
    </source>
</evidence>
<dbReference type="Gene3D" id="3.90.1150.180">
    <property type="match status" value="1"/>
</dbReference>
<keyword evidence="5 8" id="KW-0648">Protein biosynthesis</keyword>
<protein>
    <recommendedName>
        <fullName evidence="8">L-seryl-tRNA(Sec) selenium transferase</fullName>
        <ecNumber evidence="8">2.9.1.1</ecNumber>
    </recommendedName>
    <alternativeName>
        <fullName evidence="8">Selenocysteine synthase</fullName>
        <shortName evidence="8">Sec synthase</shortName>
    </alternativeName>
    <alternativeName>
        <fullName evidence="8">Selenocysteinyl-tRNA(Sec) synthase</fullName>
    </alternativeName>
</protein>
<keyword evidence="2 8" id="KW-0963">Cytoplasm</keyword>
<dbReference type="GO" id="GO:0001717">
    <property type="term" value="P:conversion of seryl-tRNAsec to selenocys-tRNAsec"/>
    <property type="evidence" value="ECO:0007669"/>
    <property type="project" value="UniProtKB-UniRule"/>
</dbReference>
<evidence type="ECO:0000256" key="9">
    <source>
        <dbReference type="PIRSR" id="PIRSR618319-50"/>
    </source>
</evidence>
<dbReference type="InterPro" id="IPR004534">
    <property type="entry name" value="SelA_trans"/>
</dbReference>
<proteinExistence type="inferred from homology"/>
<dbReference type="AlphaFoldDB" id="B9KY76"/>
<comment type="function">
    <text evidence="8">Converts seryl-tRNA(Sec) to selenocysteinyl-tRNA(Sec) required for selenoprotein biosynthesis.</text>
</comment>
<comment type="cofactor">
    <cofactor evidence="1 8 9">
        <name>pyridoxal 5'-phosphate</name>
        <dbReference type="ChEBI" id="CHEBI:597326"/>
    </cofactor>
</comment>
<dbReference type="EC" id="2.9.1.1" evidence="8"/>
<dbReference type="RefSeq" id="WP_012641826.1">
    <property type="nucleotide sequence ID" value="NC_011959.1"/>
</dbReference>
<dbReference type="HAMAP" id="MF_00423">
    <property type="entry name" value="SelA"/>
    <property type="match status" value="1"/>
</dbReference>
<dbReference type="Pfam" id="PF03841">
    <property type="entry name" value="SelA"/>
    <property type="match status" value="1"/>
</dbReference>
<dbReference type="OrthoDB" id="9787096at2"/>
<organism evidence="10 11">
    <name type="scientific">Thermomicrobium roseum (strain ATCC 27502 / DSM 5159 / P-2)</name>
    <dbReference type="NCBI Taxonomy" id="309801"/>
    <lineage>
        <taxon>Bacteria</taxon>
        <taxon>Pseudomonadati</taxon>
        <taxon>Thermomicrobiota</taxon>
        <taxon>Thermomicrobia</taxon>
        <taxon>Thermomicrobiales</taxon>
        <taxon>Thermomicrobiaceae</taxon>
        <taxon>Thermomicrobium</taxon>
    </lineage>
</organism>
<evidence type="ECO:0000256" key="1">
    <source>
        <dbReference type="ARBA" id="ARBA00001933"/>
    </source>
</evidence>
<dbReference type="GO" id="GO:0005737">
    <property type="term" value="C:cytoplasm"/>
    <property type="evidence" value="ECO:0007669"/>
    <property type="project" value="UniProtKB-SubCell"/>
</dbReference>
<dbReference type="SUPFAM" id="SSF53383">
    <property type="entry name" value="PLP-dependent transferases"/>
    <property type="match status" value="1"/>
</dbReference>
<name>B9KY76_THERP</name>
<evidence type="ECO:0000256" key="2">
    <source>
        <dbReference type="ARBA" id="ARBA00022490"/>
    </source>
</evidence>
<reference evidence="10 11" key="1">
    <citation type="journal article" date="2009" name="PLoS ONE">
        <title>Complete genome sequence of the aerobic CO-oxidizing thermophile Thermomicrobium roseum.</title>
        <authorList>
            <person name="Wu D."/>
            <person name="Raymond J."/>
            <person name="Wu M."/>
            <person name="Chatterji S."/>
            <person name="Ren Q."/>
            <person name="Graham J.E."/>
            <person name="Bryant D.A."/>
            <person name="Robb F."/>
            <person name="Colman A."/>
            <person name="Tallon L.J."/>
            <person name="Badger J.H."/>
            <person name="Madupu R."/>
            <person name="Ward N.L."/>
            <person name="Eisen J.A."/>
        </authorList>
    </citation>
    <scope>NUCLEOTIDE SEQUENCE [LARGE SCALE GENOMIC DNA]</scope>
    <source>
        <strain evidence="11">ATCC 27502 / DSM 5159 / P-2</strain>
    </source>
</reference>
<feature type="modified residue" description="N6-(pyridoxal phosphate)lysine" evidence="8 9">
    <location>
        <position position="298"/>
    </location>
</feature>
<accession>B9KY76</accession>
<dbReference type="GO" id="GO:0001514">
    <property type="term" value="P:selenocysteine incorporation"/>
    <property type="evidence" value="ECO:0007669"/>
    <property type="project" value="UniProtKB-UniRule"/>
</dbReference>
<dbReference type="eggNOG" id="COG1921">
    <property type="taxonomic scope" value="Bacteria"/>
</dbReference>
<comment type="similarity">
    <text evidence="7 8">Belongs to the SelA family.</text>
</comment>
<dbReference type="InterPro" id="IPR015424">
    <property type="entry name" value="PyrdxlP-dep_Trfase"/>
</dbReference>
<sequence length="472" mass="50226">MGDEKSAPTRVEQQRLRALPSVSSLIQHPAIAPYAREVGARSLTRLAQLVLEEARQAILAGRATGDVVAVLQRRLQKLSQPRLRSVINATGVIIHTNLGRAPVSDEAARAMAEVAGRYTALEIELESGRRGGRMSELSQLLSLLTGAEAGLVVNNNAAAVLLVLSTFCAGRAVLVSRSQAVEIGGGFRIPDVLRQSGARLVEVGTTNRTYVRDYAEAISDDTAAILSVHWSNFRIIGFTVQPELGELAELAHARGLLLIEDLGSGALLDTAAYGLAHEPTVQEAIAAGADLVCFSGDKLLGGPQAGIIVGRRELIEQVERHPLARALRADKTALAGTAVTLRHYLRGEAIDKIPVWRMIATPLAALEARCQTWQSALRDLVETEIVATDATVGGGSLPGETLPSRALALGAEAIAEVVPGLTVEELARRLRTGQPPVVGRVEADRLLLDARTVLPEQDEALVEALRRSLAIS</sequence>
<dbReference type="PANTHER" id="PTHR32328:SF0">
    <property type="entry name" value="L-SERYL-TRNA(SEC) SELENIUM TRANSFERASE"/>
    <property type="match status" value="1"/>
</dbReference>
<evidence type="ECO:0000256" key="3">
    <source>
        <dbReference type="ARBA" id="ARBA00022679"/>
    </source>
</evidence>
<evidence type="ECO:0000256" key="6">
    <source>
        <dbReference type="ARBA" id="ARBA00023266"/>
    </source>
</evidence>
<keyword evidence="4 8" id="KW-0663">Pyridoxal phosphate</keyword>
<dbReference type="KEGG" id="tro:trd_0422"/>
<dbReference type="InterPro" id="IPR018319">
    <property type="entry name" value="SelA-like"/>
</dbReference>
<keyword evidence="6 8" id="KW-0711">Selenium</keyword>
<evidence type="ECO:0000256" key="8">
    <source>
        <dbReference type="HAMAP-Rule" id="MF_00423"/>
    </source>
</evidence>
<gene>
    <name evidence="8 10" type="primary">selA</name>
    <name evidence="10" type="ordered locus">trd_0422</name>
</gene>
<dbReference type="UniPathway" id="UPA00906">
    <property type="reaction ID" value="UER00896"/>
</dbReference>
<comment type="subcellular location">
    <subcellularLocation>
        <location evidence="8">Cytoplasm</location>
    </subcellularLocation>
</comment>
<dbReference type="InterPro" id="IPR015421">
    <property type="entry name" value="PyrdxlP-dep_Trfase_major"/>
</dbReference>
<dbReference type="STRING" id="309801.trd_0422"/>
<evidence type="ECO:0000313" key="11">
    <source>
        <dbReference type="Proteomes" id="UP000000447"/>
    </source>
</evidence>
<keyword evidence="11" id="KW-1185">Reference proteome</keyword>
<dbReference type="HOGENOM" id="CLU_038142_1_0_0"/>
<dbReference type="PANTHER" id="PTHR32328">
    <property type="entry name" value="L-SERYL-TRNA(SEC) SELENIUM TRANSFERASE"/>
    <property type="match status" value="1"/>
</dbReference>
<keyword evidence="3 8" id="KW-0808">Transferase</keyword>
<evidence type="ECO:0000256" key="4">
    <source>
        <dbReference type="ARBA" id="ARBA00022898"/>
    </source>
</evidence>
<dbReference type="GO" id="GO:0004125">
    <property type="term" value="F:L-seryl-tRNA(Sec) selenium transferase activity"/>
    <property type="evidence" value="ECO:0007669"/>
    <property type="project" value="UniProtKB-UniRule"/>
</dbReference>